<evidence type="ECO:0000313" key="2">
    <source>
        <dbReference type="Proteomes" id="UP000002402"/>
    </source>
</evidence>
<dbReference type="AlphaFoldDB" id="Q1DG21"/>
<dbReference type="OrthoDB" id="5378675at2"/>
<dbReference type="InterPro" id="IPR032871">
    <property type="entry name" value="AHH_dom_containing"/>
</dbReference>
<accession>Q1DG21</accession>
<dbReference type="KEGG" id="mxa:MXAN_0119"/>
<dbReference type="EnsemblBacteria" id="ABF89431">
    <property type="protein sequence ID" value="ABF89431"/>
    <property type="gene ID" value="MXAN_0119"/>
</dbReference>
<sequence length="447" mass="48254">MRAHAVIWLVLALAVTGCSTTRLVRLDTGDGHLIVHTPFAEEGDGPVELADDEFEETMVALARGVRPFSNPLREARQRFGVPERSGVYLYEGHGPRLIPQDEGKDPGGPHLLEVYADDELTRAYGRWCERKSQPGDCLRLLSEGPLLASDGKYSLAMAIAMDSVWEETAEALEDMADPQALLATVSASVSMYLLLWSLPEPVSKGLAALLTASAIAYLGVDTVWRILDGWMALVREVDRATTFEQLSEAGEAYGEVLGENAARVFVMLATAAISNTAGLATQSSRLPGSAQAALAVETQAGYQYLTIGSVQSVAMTAEGFTVALAPNAVAMAAQGMSGGRSENHHLATNKNGVSTVRGGPWTPRFKRIFKKAGMELEDPENIVPVKGHKGPHPQRYHERVYARLEEATKGCRKMTECREALVNELRQLAKEAGAPGSGLNKLLTRTE</sequence>
<dbReference type="STRING" id="246197.MXAN_0119"/>
<dbReference type="GeneID" id="41357624"/>
<dbReference type="RefSeq" id="WP_011550266.1">
    <property type="nucleotide sequence ID" value="NC_008095.1"/>
</dbReference>
<dbReference type="eggNOG" id="COG4223">
    <property type="taxonomic scope" value="Bacteria"/>
</dbReference>
<keyword evidence="1" id="KW-0449">Lipoprotein</keyword>
<dbReference type="HOGENOM" id="CLU_041667_0_0_7"/>
<dbReference type="PROSITE" id="PS51257">
    <property type="entry name" value="PROKAR_LIPOPROTEIN"/>
    <property type="match status" value="1"/>
</dbReference>
<dbReference type="Proteomes" id="UP000002402">
    <property type="component" value="Chromosome"/>
</dbReference>
<gene>
    <name evidence="1" type="ordered locus">MXAN_0119</name>
</gene>
<name>Q1DG21_MYXXD</name>
<keyword evidence="2" id="KW-1185">Reference proteome</keyword>
<evidence type="ECO:0000313" key="1">
    <source>
        <dbReference type="EMBL" id="ABF89431.1"/>
    </source>
</evidence>
<dbReference type="Pfam" id="PF14412">
    <property type="entry name" value="AHH"/>
    <property type="match status" value="1"/>
</dbReference>
<protein>
    <submittedName>
        <fullName evidence="1">Lipoprotein</fullName>
    </submittedName>
</protein>
<organism evidence="1 2">
    <name type="scientific">Myxococcus xanthus (strain DK1622)</name>
    <dbReference type="NCBI Taxonomy" id="246197"/>
    <lineage>
        <taxon>Bacteria</taxon>
        <taxon>Pseudomonadati</taxon>
        <taxon>Myxococcota</taxon>
        <taxon>Myxococcia</taxon>
        <taxon>Myxococcales</taxon>
        <taxon>Cystobacterineae</taxon>
        <taxon>Myxococcaceae</taxon>
        <taxon>Myxococcus</taxon>
    </lineage>
</organism>
<proteinExistence type="predicted"/>
<dbReference type="EMBL" id="CP000113">
    <property type="protein sequence ID" value="ABF89431.1"/>
    <property type="molecule type" value="Genomic_DNA"/>
</dbReference>
<reference evidence="1 2" key="1">
    <citation type="journal article" date="2006" name="Proc. Natl. Acad. Sci. U.S.A.">
        <title>Evolution of sensory complexity recorded in a myxobacterial genome.</title>
        <authorList>
            <person name="Goldman B.S."/>
            <person name="Nierman W.C."/>
            <person name="Kaiser D."/>
            <person name="Slater S.C."/>
            <person name="Durkin A.S."/>
            <person name="Eisen J.A."/>
            <person name="Ronning C.M."/>
            <person name="Barbazuk W.B."/>
            <person name="Blanchard M."/>
            <person name="Field C."/>
            <person name="Halling C."/>
            <person name="Hinkle G."/>
            <person name="Iartchuk O."/>
            <person name="Kim H.S."/>
            <person name="Mackenzie C."/>
            <person name="Madupu R."/>
            <person name="Miller N."/>
            <person name="Shvartsbeyn A."/>
            <person name="Sullivan S.A."/>
            <person name="Vaudin M."/>
            <person name="Wiegand R."/>
            <person name="Kaplan H.B."/>
        </authorList>
    </citation>
    <scope>NUCLEOTIDE SEQUENCE [LARGE SCALE GENOMIC DNA]</scope>
    <source>
        <strain evidence="2">DK1622</strain>
    </source>
</reference>